<sequence>MICAYDKNYLAAAQKNLARMLDYLVNDLHHPLETAWQWFLASELSARFEQGDCTVLVGLSGVELAHTVLEQAREPAPVQQPSYAYDRSPEYWTGWALAYYQWFTGLRFAEIEQAVPITEVRLLYTPYHEMDVRQFADKMNELYRAAKPETNLKALRALAGLSQSELAEQADVPVRTIQQYEQRQKDINKAQAETLLRLARTLNCNVEDLMEKVPPSISA</sequence>
<proteinExistence type="predicted"/>
<feature type="domain" description="HTH cro/C1-type" evidence="1">
    <location>
        <begin position="152"/>
        <end position="209"/>
    </location>
</feature>
<dbReference type="RefSeq" id="WP_158399611.1">
    <property type="nucleotide sequence ID" value="NZ_CABHMY010000155.1"/>
</dbReference>
<evidence type="ECO:0000259" key="1">
    <source>
        <dbReference type="PROSITE" id="PS50943"/>
    </source>
</evidence>
<dbReference type="InterPro" id="IPR010982">
    <property type="entry name" value="Lambda_DNA-bd_dom_sf"/>
</dbReference>
<dbReference type="Gene3D" id="1.10.260.40">
    <property type="entry name" value="lambda repressor-like DNA-binding domains"/>
    <property type="match status" value="1"/>
</dbReference>
<keyword evidence="3" id="KW-1185">Reference proteome</keyword>
<dbReference type="EMBL" id="CABHMY010000155">
    <property type="protein sequence ID" value="VUX19815.1"/>
    <property type="molecule type" value="Genomic_DNA"/>
</dbReference>
<dbReference type="SUPFAM" id="SSF47413">
    <property type="entry name" value="lambda repressor-like DNA-binding domains"/>
    <property type="match status" value="1"/>
</dbReference>
<dbReference type="Proteomes" id="UP000406184">
    <property type="component" value="Unassembled WGS sequence"/>
</dbReference>
<dbReference type="PROSITE" id="PS50943">
    <property type="entry name" value="HTH_CROC1"/>
    <property type="match status" value="1"/>
</dbReference>
<gene>
    <name evidence="2" type="ORF">FPPS064S07_01555</name>
</gene>
<dbReference type="SMART" id="SM00530">
    <property type="entry name" value="HTH_XRE"/>
    <property type="match status" value="1"/>
</dbReference>
<accession>A0A564UJT0</accession>
<dbReference type="CDD" id="cd00093">
    <property type="entry name" value="HTH_XRE"/>
    <property type="match status" value="1"/>
</dbReference>
<organism evidence="2 3">
    <name type="scientific">Faecalibacterium prausnitzii</name>
    <dbReference type="NCBI Taxonomy" id="853"/>
    <lineage>
        <taxon>Bacteria</taxon>
        <taxon>Bacillati</taxon>
        <taxon>Bacillota</taxon>
        <taxon>Clostridia</taxon>
        <taxon>Eubacteriales</taxon>
        <taxon>Oscillospiraceae</taxon>
        <taxon>Faecalibacterium</taxon>
    </lineage>
</organism>
<dbReference type="InterPro" id="IPR001387">
    <property type="entry name" value="Cro/C1-type_HTH"/>
</dbReference>
<dbReference type="Pfam" id="PF01381">
    <property type="entry name" value="HTH_3"/>
    <property type="match status" value="1"/>
</dbReference>
<dbReference type="AlphaFoldDB" id="A0A564UJT0"/>
<dbReference type="GO" id="GO:0003677">
    <property type="term" value="F:DNA binding"/>
    <property type="evidence" value="ECO:0007669"/>
    <property type="project" value="InterPro"/>
</dbReference>
<evidence type="ECO:0000313" key="3">
    <source>
        <dbReference type="Proteomes" id="UP000406184"/>
    </source>
</evidence>
<reference evidence="2 3" key="1">
    <citation type="submission" date="2019-07" db="EMBL/GenBank/DDBJ databases">
        <authorList>
            <person name="Hibberd C M."/>
            <person name="Gehrig L. J."/>
            <person name="Chang H.-W."/>
            <person name="Venkatesh S."/>
        </authorList>
    </citation>
    <scope>NUCLEOTIDE SEQUENCE [LARGE SCALE GENOMIC DNA]</scope>
    <source>
        <strain evidence="2">Faecalibacterium_prausnitzii_JG_BgPS064</strain>
    </source>
</reference>
<name>A0A564UJT0_9FIRM</name>
<protein>
    <submittedName>
        <fullName evidence="2">Helix-turn-helix</fullName>
    </submittedName>
</protein>
<evidence type="ECO:0000313" key="2">
    <source>
        <dbReference type="EMBL" id="VUX19815.1"/>
    </source>
</evidence>